<dbReference type="EMBL" id="FOWC01000002">
    <property type="protein sequence ID" value="SFO65925.1"/>
    <property type="molecule type" value="Genomic_DNA"/>
</dbReference>
<keyword evidence="6" id="KW-1185">Reference proteome</keyword>
<dbReference type="OrthoDB" id="9803333at2"/>
<evidence type="ECO:0000313" key="3">
    <source>
        <dbReference type="EMBL" id="NEC56224.1"/>
    </source>
</evidence>
<dbReference type="InterPro" id="IPR036291">
    <property type="entry name" value="NAD(P)-bd_dom_sf"/>
</dbReference>
<dbReference type="STRING" id="112413.SAMN05421854_102813"/>
<dbReference type="Proteomes" id="UP000470404">
    <property type="component" value="Unassembled WGS sequence"/>
</dbReference>
<comment type="similarity">
    <text evidence="1">Belongs to the short-chain dehydrogenases/reductases (SDR) family.</text>
</comment>
<dbReference type="AlphaFoldDB" id="A0A1I5IZC0"/>
<dbReference type="EMBL" id="JAAGNC010000068">
    <property type="protein sequence ID" value="NEC56224.1"/>
    <property type="molecule type" value="Genomic_DNA"/>
</dbReference>
<dbReference type="InterPro" id="IPR002347">
    <property type="entry name" value="SDR_fam"/>
</dbReference>
<evidence type="ECO:0000313" key="6">
    <source>
        <dbReference type="Proteomes" id="UP000470404"/>
    </source>
</evidence>
<dbReference type="GO" id="GO:0016491">
    <property type="term" value="F:oxidoreductase activity"/>
    <property type="evidence" value="ECO:0007669"/>
    <property type="project" value="UniProtKB-KW"/>
</dbReference>
<evidence type="ECO:0000313" key="4">
    <source>
        <dbReference type="EMBL" id="SFO65925.1"/>
    </source>
</evidence>
<dbReference type="Proteomes" id="UP000199137">
    <property type="component" value="Unassembled WGS sequence"/>
</dbReference>
<dbReference type="RefSeq" id="WP_067576122.1">
    <property type="nucleotide sequence ID" value="NZ_FOWC01000002.1"/>
</dbReference>
<evidence type="ECO:0000313" key="5">
    <source>
        <dbReference type="Proteomes" id="UP000199137"/>
    </source>
</evidence>
<proteinExistence type="inferred from homology"/>
<gene>
    <name evidence="3" type="ORF">G3I59_11660</name>
    <name evidence="4" type="ORF">SAMN05421854_102813</name>
</gene>
<dbReference type="Gene3D" id="3.40.50.720">
    <property type="entry name" value="NAD(P)-binding Rossmann-like Domain"/>
    <property type="match status" value="1"/>
</dbReference>
<name>A0A1I5IZC0_9PSEU</name>
<dbReference type="Pfam" id="PF13561">
    <property type="entry name" value="adh_short_C2"/>
    <property type="match status" value="1"/>
</dbReference>
<dbReference type="PRINTS" id="PR00081">
    <property type="entry name" value="GDHRDH"/>
</dbReference>
<keyword evidence="2" id="KW-0560">Oxidoreductase</keyword>
<organism evidence="4 5">
    <name type="scientific">Amycolatopsis rubida</name>
    <dbReference type="NCBI Taxonomy" id="112413"/>
    <lineage>
        <taxon>Bacteria</taxon>
        <taxon>Bacillati</taxon>
        <taxon>Actinomycetota</taxon>
        <taxon>Actinomycetes</taxon>
        <taxon>Pseudonocardiales</taxon>
        <taxon>Pseudonocardiaceae</taxon>
        <taxon>Amycolatopsis</taxon>
    </lineage>
</organism>
<reference evidence="3 6" key="2">
    <citation type="submission" date="2020-01" db="EMBL/GenBank/DDBJ databases">
        <title>Insect and environment-associated Actinomycetes.</title>
        <authorList>
            <person name="Currrie C."/>
            <person name="Chevrette M."/>
            <person name="Carlson C."/>
            <person name="Stubbendieck R."/>
            <person name="Wendt-Pienkowski E."/>
        </authorList>
    </citation>
    <scope>NUCLEOTIDE SEQUENCE [LARGE SCALE GENOMIC DNA]</scope>
    <source>
        <strain evidence="3 6">SID8386</strain>
    </source>
</reference>
<reference evidence="4 5" key="1">
    <citation type="submission" date="2016-10" db="EMBL/GenBank/DDBJ databases">
        <authorList>
            <person name="de Groot N.N."/>
        </authorList>
    </citation>
    <scope>NUCLEOTIDE SEQUENCE [LARGE SCALE GENOMIC DNA]</scope>
    <source>
        <strain evidence="4 5">DSM 44637</strain>
    </source>
</reference>
<dbReference type="SUPFAM" id="SSF51735">
    <property type="entry name" value="NAD(P)-binding Rossmann-fold domains"/>
    <property type="match status" value="1"/>
</dbReference>
<sequence>MSELGLAGRSVLVVGATKGLGLAIARKFCASGAHVLLDYAHDDEAAKAALASLEGLPGSASLIRADPSTEDGSAQLAAAVSAAGRGLDVLVHNAASWHPMPAAGASVADLHTDVAAALNPLLRLVPALLEHFKPGSRVLAVSSSGAQRVIPRYVALGVAKAALESLVRYLAVELAPRGITVNAVTTAKLDKGDETTQPEMVQVLAARTPAGRLSTPADVADVVALLSAPEASWIHGQVITADGGLGLRS</sequence>
<protein>
    <submittedName>
        <fullName evidence="4">Enoyl-[acyl-carrier protein] reductase III</fullName>
    </submittedName>
    <submittedName>
        <fullName evidence="3">SDR family oxidoreductase</fullName>
    </submittedName>
</protein>
<dbReference type="PANTHER" id="PTHR43639:SF1">
    <property type="entry name" value="SHORT-CHAIN DEHYDROGENASE_REDUCTASE FAMILY PROTEIN"/>
    <property type="match status" value="1"/>
</dbReference>
<evidence type="ECO:0000256" key="1">
    <source>
        <dbReference type="ARBA" id="ARBA00006484"/>
    </source>
</evidence>
<evidence type="ECO:0000256" key="2">
    <source>
        <dbReference type="ARBA" id="ARBA00023002"/>
    </source>
</evidence>
<accession>A0A1I5IZC0</accession>
<dbReference type="PANTHER" id="PTHR43639">
    <property type="entry name" value="OXIDOREDUCTASE, SHORT-CHAIN DEHYDROGENASE/REDUCTASE FAMILY (AFU_ORTHOLOGUE AFUA_5G02870)"/>
    <property type="match status" value="1"/>
</dbReference>